<dbReference type="InterPro" id="IPR050699">
    <property type="entry name" value="RNA-DNA_Helicase"/>
</dbReference>
<keyword evidence="2" id="KW-0378">Hydrolase</keyword>
<dbReference type="InParanoid" id="A0A2V0PKG5"/>
<dbReference type="Gene3D" id="3.40.50.300">
    <property type="entry name" value="P-loop containing nucleotide triphosphate hydrolases"/>
    <property type="match status" value="1"/>
</dbReference>
<keyword evidence="1" id="KW-0547">Nucleotide-binding</keyword>
<dbReference type="SMART" id="SM00490">
    <property type="entry name" value="HELICc"/>
    <property type="match status" value="1"/>
</dbReference>
<dbReference type="GO" id="GO:0005524">
    <property type="term" value="F:ATP binding"/>
    <property type="evidence" value="ECO:0007669"/>
    <property type="project" value="UniProtKB-KW"/>
</dbReference>
<dbReference type="GO" id="GO:0055087">
    <property type="term" value="C:Ski complex"/>
    <property type="evidence" value="ECO:0007669"/>
    <property type="project" value="TreeGrafter"/>
</dbReference>
<reference evidence="6 7" key="1">
    <citation type="journal article" date="2018" name="Sci. Rep.">
        <title>Raphidocelis subcapitata (=Pseudokirchneriella subcapitata) provides an insight into genome evolution and environmental adaptations in the Sphaeropleales.</title>
        <authorList>
            <person name="Suzuki S."/>
            <person name="Yamaguchi H."/>
            <person name="Nakajima N."/>
            <person name="Kawachi M."/>
        </authorList>
    </citation>
    <scope>NUCLEOTIDE SEQUENCE [LARGE SCALE GENOMIC DNA]</scope>
    <source>
        <strain evidence="6 7">NIES-35</strain>
    </source>
</reference>
<dbReference type="EMBL" id="BDRX01000108">
    <property type="protein sequence ID" value="GBF97817.1"/>
    <property type="molecule type" value="Genomic_DNA"/>
</dbReference>
<organism evidence="6 7">
    <name type="scientific">Raphidocelis subcapitata</name>
    <dbReference type="NCBI Taxonomy" id="307507"/>
    <lineage>
        <taxon>Eukaryota</taxon>
        <taxon>Viridiplantae</taxon>
        <taxon>Chlorophyta</taxon>
        <taxon>core chlorophytes</taxon>
        <taxon>Chlorophyceae</taxon>
        <taxon>CS clade</taxon>
        <taxon>Sphaeropleales</taxon>
        <taxon>Selenastraceae</taxon>
        <taxon>Raphidocelis</taxon>
    </lineage>
</organism>
<dbReference type="PANTHER" id="PTHR12131">
    <property type="entry name" value="ATP-DEPENDENT RNA AND DNA HELICASE"/>
    <property type="match status" value="1"/>
</dbReference>
<evidence type="ECO:0000256" key="1">
    <source>
        <dbReference type="ARBA" id="ARBA00022741"/>
    </source>
</evidence>
<dbReference type="InterPro" id="IPR001650">
    <property type="entry name" value="Helicase_C-like"/>
</dbReference>
<dbReference type="InterPro" id="IPR012961">
    <property type="entry name" value="Ski2/MTR4_C"/>
</dbReference>
<dbReference type="STRING" id="307507.A0A2V0PKG5"/>
<feature type="domain" description="Helicase C-terminal" evidence="5">
    <location>
        <begin position="1"/>
        <end position="185"/>
    </location>
</feature>
<keyword evidence="7" id="KW-1185">Reference proteome</keyword>
<dbReference type="Gene3D" id="1.10.3380.30">
    <property type="match status" value="1"/>
</dbReference>
<dbReference type="GO" id="GO:0070478">
    <property type="term" value="P:nuclear-transcribed mRNA catabolic process, 3'-5' exonucleolytic nonsense-mediated decay"/>
    <property type="evidence" value="ECO:0007669"/>
    <property type="project" value="TreeGrafter"/>
</dbReference>
<dbReference type="OrthoDB" id="548697at2759"/>
<evidence type="ECO:0000256" key="4">
    <source>
        <dbReference type="ARBA" id="ARBA00022840"/>
    </source>
</evidence>
<proteinExistence type="predicted"/>
<dbReference type="GO" id="GO:0016787">
    <property type="term" value="F:hydrolase activity"/>
    <property type="evidence" value="ECO:0007669"/>
    <property type="project" value="UniProtKB-KW"/>
</dbReference>
<dbReference type="Proteomes" id="UP000247498">
    <property type="component" value="Unassembled WGS sequence"/>
</dbReference>
<dbReference type="FunCoup" id="A0A2V0PKG5">
    <property type="interactions" value="459"/>
</dbReference>
<keyword evidence="4" id="KW-0067">ATP-binding</keyword>
<dbReference type="InterPro" id="IPR027417">
    <property type="entry name" value="P-loop_NTPase"/>
</dbReference>
<protein>
    <submittedName>
        <fullName evidence="6">DEAD DEAH box helicase</fullName>
    </submittedName>
</protein>
<dbReference type="GO" id="GO:0004386">
    <property type="term" value="F:helicase activity"/>
    <property type="evidence" value="ECO:0007669"/>
    <property type="project" value="UniProtKB-KW"/>
</dbReference>
<evidence type="ECO:0000256" key="2">
    <source>
        <dbReference type="ARBA" id="ARBA00022801"/>
    </source>
</evidence>
<dbReference type="SUPFAM" id="SSF52540">
    <property type="entry name" value="P-loop containing nucleoside triphosphate hydrolases"/>
    <property type="match status" value="1"/>
</dbReference>
<dbReference type="AlphaFoldDB" id="A0A2V0PKG5"/>
<accession>A0A2V0PKG5</accession>
<evidence type="ECO:0000313" key="6">
    <source>
        <dbReference type="EMBL" id="GBF97817.1"/>
    </source>
</evidence>
<dbReference type="CDD" id="cd18795">
    <property type="entry name" value="SF2_C_Ski2"/>
    <property type="match status" value="1"/>
</dbReference>
<gene>
    <name evidence="6" type="ORF">Rsub_11343</name>
</gene>
<keyword evidence="3 6" id="KW-0347">Helicase</keyword>
<sequence length="392" mass="41703">MLPAIWFILSRAGCDQAALTAGLGPPLTSAEEQAAVAAELRDLSAEQPEAVRTKFVPALLRGVAAHHAGCLPGWKGLVERCFQRGLVKLVFATGTLAAGINMPARTTVISSLSRRTDDGIALLPHNELLQMAGRAGRRGYDTQGNCIVLPTRFEGAETGARIIAAGPEPLASRFATSYGMVLNLLSAYTLEQAREFLSRSFGQYLSGAANARQLQEGQNELWLALALSHPAAAGLTGPQLAAYVGALVCAEVIRRPMSVWSPYQVSPEVMAAIEALEPAREALFEAQTAAGMARWNEALLVDLRFAGAPPPSATWRCEAPRLGCYASRARRVRGGVVGGLDLDDGDLARLLARTADVLRQARFLEGLLPYLAAPARAALRGMDRSPISDLAL</sequence>
<name>A0A2V0PKG5_9CHLO</name>
<comment type="caution">
    <text evidence="6">The sequence shown here is derived from an EMBL/GenBank/DDBJ whole genome shotgun (WGS) entry which is preliminary data.</text>
</comment>
<evidence type="ECO:0000256" key="3">
    <source>
        <dbReference type="ARBA" id="ARBA00022806"/>
    </source>
</evidence>
<dbReference type="PROSITE" id="PS51194">
    <property type="entry name" value="HELICASE_CTER"/>
    <property type="match status" value="1"/>
</dbReference>
<dbReference type="SMART" id="SM01142">
    <property type="entry name" value="DSHCT"/>
    <property type="match status" value="1"/>
</dbReference>
<evidence type="ECO:0000259" key="5">
    <source>
        <dbReference type="PROSITE" id="PS51194"/>
    </source>
</evidence>
<evidence type="ECO:0000313" key="7">
    <source>
        <dbReference type="Proteomes" id="UP000247498"/>
    </source>
</evidence>
<dbReference type="PANTHER" id="PTHR12131:SF1">
    <property type="entry name" value="ATP-DEPENDENT RNA HELICASE SUPV3L1, MITOCHONDRIAL-RELATED"/>
    <property type="match status" value="1"/>
</dbReference>